<proteinExistence type="predicted"/>
<comment type="caution">
    <text evidence="2">The sequence shown here is derived from an EMBL/GenBank/DDBJ whole genome shotgun (WGS) entry which is preliminary data.</text>
</comment>
<reference evidence="2 3" key="1">
    <citation type="journal article" date="2021" name="Elife">
        <title>Chloroplast acquisition without the gene transfer in kleptoplastic sea slugs, Plakobranchus ocellatus.</title>
        <authorList>
            <person name="Maeda T."/>
            <person name="Takahashi S."/>
            <person name="Yoshida T."/>
            <person name="Shimamura S."/>
            <person name="Takaki Y."/>
            <person name="Nagai Y."/>
            <person name="Toyoda A."/>
            <person name="Suzuki Y."/>
            <person name="Arimoto A."/>
            <person name="Ishii H."/>
            <person name="Satoh N."/>
            <person name="Nishiyama T."/>
            <person name="Hasebe M."/>
            <person name="Maruyama T."/>
            <person name="Minagawa J."/>
            <person name="Obokata J."/>
            <person name="Shigenobu S."/>
        </authorList>
    </citation>
    <scope>NUCLEOTIDE SEQUENCE [LARGE SCALE GENOMIC DNA]</scope>
</reference>
<gene>
    <name evidence="2" type="ORF">PoB_006806700</name>
</gene>
<dbReference type="AlphaFoldDB" id="A0AAV4DBG0"/>
<keyword evidence="3" id="KW-1185">Reference proteome</keyword>
<feature type="chain" id="PRO_5043954867" evidence="1">
    <location>
        <begin position="18"/>
        <end position="393"/>
    </location>
</feature>
<evidence type="ECO:0000313" key="3">
    <source>
        <dbReference type="Proteomes" id="UP000735302"/>
    </source>
</evidence>
<evidence type="ECO:0000313" key="2">
    <source>
        <dbReference type="EMBL" id="GFO41562.1"/>
    </source>
</evidence>
<dbReference type="EMBL" id="BLXT01007705">
    <property type="protein sequence ID" value="GFO41562.1"/>
    <property type="molecule type" value="Genomic_DNA"/>
</dbReference>
<feature type="signal peptide" evidence="1">
    <location>
        <begin position="1"/>
        <end position="17"/>
    </location>
</feature>
<accession>A0AAV4DBG0</accession>
<organism evidence="2 3">
    <name type="scientific">Plakobranchus ocellatus</name>
    <dbReference type="NCBI Taxonomy" id="259542"/>
    <lineage>
        <taxon>Eukaryota</taxon>
        <taxon>Metazoa</taxon>
        <taxon>Spiralia</taxon>
        <taxon>Lophotrochozoa</taxon>
        <taxon>Mollusca</taxon>
        <taxon>Gastropoda</taxon>
        <taxon>Heterobranchia</taxon>
        <taxon>Euthyneura</taxon>
        <taxon>Panpulmonata</taxon>
        <taxon>Sacoglossa</taxon>
        <taxon>Placobranchoidea</taxon>
        <taxon>Plakobranchidae</taxon>
        <taxon>Plakobranchus</taxon>
    </lineage>
</organism>
<name>A0AAV4DBG0_9GAST</name>
<evidence type="ECO:0000256" key="1">
    <source>
        <dbReference type="SAM" id="SignalP"/>
    </source>
</evidence>
<sequence length="393" mass="43119">MILFYLALSGLLCLAEGQGPYVNAPTCAKTGRSCISGEAECVGGKCQCKDPYTWGSGNFRCYKNTTHACELKNDPVVINYWKQQDQFPLPCRYLAAYLTMDMKSQSGEIIGGCDFLIYAFNSKDRGKFHVSGFDISLYLDYIPGRTREFSYRQVATAKNNVNTAASYGKIGRASPFVPDGTDDISYSDTANGIYIQKGWDNVNNRFFFTVVGCGVTVSLVPYDSGLRGSQKQVPGLSISASGENFNDIFRSICKGPSSWRDEQVPGVIVPTLSNASSLLLTAFLSRTAQNQPDDNDGQCAETSTILQSCESYRQKLAMHHCDWMFSRTHFIKCYDKTTGSKDLLKLFKMCVNSWCNNQPCTDAISAITTSGCGSVPLVPELSSFLQGSKCPAS</sequence>
<keyword evidence="1" id="KW-0732">Signal</keyword>
<dbReference type="Proteomes" id="UP000735302">
    <property type="component" value="Unassembled WGS sequence"/>
</dbReference>
<protein>
    <submittedName>
        <fullName evidence="2">Uncharacterized protein</fullName>
    </submittedName>
</protein>